<name>C0CV50_9FIRM</name>
<dbReference type="EMBL" id="ACCJ01000034">
    <property type="protein sequence ID" value="EEG57033.1"/>
    <property type="molecule type" value="Genomic_DNA"/>
</dbReference>
<evidence type="ECO:0000256" key="1">
    <source>
        <dbReference type="SAM" id="MobiDB-lite"/>
    </source>
</evidence>
<reference evidence="3 4" key="1">
    <citation type="submission" date="2009-01" db="EMBL/GenBank/DDBJ databases">
        <authorList>
            <person name="Fulton L."/>
            <person name="Clifton S."/>
            <person name="Fulton B."/>
            <person name="Xu J."/>
            <person name="Minx P."/>
            <person name="Pepin K.H."/>
            <person name="Johnson M."/>
            <person name="Bhonagiri V."/>
            <person name="Nash W.E."/>
            <person name="Mardis E.R."/>
            <person name="Wilson R.K."/>
        </authorList>
    </citation>
    <scope>NUCLEOTIDE SEQUENCE [LARGE SCALE GENOMIC DNA]</scope>
    <source>
        <strain evidence="3 4">DSM 15981</strain>
    </source>
</reference>
<feature type="chain" id="PRO_5039228253" evidence="2">
    <location>
        <begin position="23"/>
        <end position="364"/>
    </location>
</feature>
<dbReference type="Pfam" id="PF16868">
    <property type="entry name" value="NMT1_3"/>
    <property type="match status" value="1"/>
</dbReference>
<feature type="signal peptide" evidence="2">
    <location>
        <begin position="1"/>
        <end position="22"/>
    </location>
</feature>
<feature type="region of interest" description="Disordered" evidence="1">
    <location>
        <begin position="27"/>
        <end position="65"/>
    </location>
</feature>
<dbReference type="Gene3D" id="3.40.190.10">
    <property type="entry name" value="Periplasmic binding protein-like II"/>
    <property type="match status" value="2"/>
</dbReference>
<evidence type="ECO:0000256" key="2">
    <source>
        <dbReference type="SAM" id="SignalP"/>
    </source>
</evidence>
<dbReference type="PANTHER" id="PTHR42941">
    <property type="entry name" value="SLL1037 PROTEIN"/>
    <property type="match status" value="1"/>
</dbReference>
<dbReference type="PROSITE" id="PS51257">
    <property type="entry name" value="PROKAR_LIPOPROTEIN"/>
    <property type="match status" value="1"/>
</dbReference>
<feature type="compositionally biased region" description="Low complexity" evidence="1">
    <location>
        <begin position="43"/>
        <end position="54"/>
    </location>
</feature>
<organism evidence="3 4">
    <name type="scientific">[Clostridium] asparagiforme DSM 15981</name>
    <dbReference type="NCBI Taxonomy" id="518636"/>
    <lineage>
        <taxon>Bacteria</taxon>
        <taxon>Bacillati</taxon>
        <taxon>Bacillota</taxon>
        <taxon>Clostridia</taxon>
        <taxon>Lachnospirales</taxon>
        <taxon>Lachnospiraceae</taxon>
        <taxon>Enterocloster</taxon>
    </lineage>
</organism>
<dbReference type="NCBIfam" id="TIGR02122">
    <property type="entry name" value="TRAP_TAXI"/>
    <property type="match status" value="1"/>
</dbReference>
<gene>
    <name evidence="3" type="ORF">CLOSTASPAR_00851</name>
</gene>
<keyword evidence="4" id="KW-1185">Reference proteome</keyword>
<reference evidence="3 4" key="2">
    <citation type="submission" date="2009-02" db="EMBL/GenBank/DDBJ databases">
        <title>Draft genome sequence of Clostridium asparagiforme (DSM 15981).</title>
        <authorList>
            <person name="Sudarsanam P."/>
            <person name="Ley R."/>
            <person name="Guruge J."/>
            <person name="Turnbaugh P.J."/>
            <person name="Mahowald M."/>
            <person name="Liep D."/>
            <person name="Gordon J."/>
        </authorList>
    </citation>
    <scope>NUCLEOTIDE SEQUENCE [LARGE SCALE GENOMIC DNA]</scope>
    <source>
        <strain evidence="3 4">DSM 15981</strain>
    </source>
</reference>
<dbReference type="RefSeq" id="WP_007707250.1">
    <property type="nucleotide sequence ID" value="NZ_CP102272.1"/>
</dbReference>
<proteinExistence type="predicted"/>
<dbReference type="HOGENOM" id="CLU_033215_4_1_9"/>
<dbReference type="CDD" id="cd13520">
    <property type="entry name" value="PBP2_TAXI_TRAP"/>
    <property type="match status" value="1"/>
</dbReference>
<keyword evidence="3" id="KW-0675">Receptor</keyword>
<dbReference type="SUPFAM" id="SSF53850">
    <property type="entry name" value="Periplasmic binding protein-like II"/>
    <property type="match status" value="1"/>
</dbReference>
<dbReference type="PANTHER" id="PTHR42941:SF1">
    <property type="entry name" value="SLL1037 PROTEIN"/>
    <property type="match status" value="1"/>
</dbReference>
<evidence type="ECO:0000313" key="4">
    <source>
        <dbReference type="Proteomes" id="UP000004756"/>
    </source>
</evidence>
<protein>
    <submittedName>
        <fullName evidence="3">TRAP transporter solute receptor, TAXI family</fullName>
    </submittedName>
</protein>
<dbReference type="AlphaFoldDB" id="C0CV50"/>
<dbReference type="InterPro" id="IPR011852">
    <property type="entry name" value="TRAP_TAXI"/>
</dbReference>
<comment type="caution">
    <text evidence="3">The sequence shown here is derived from an EMBL/GenBank/DDBJ whole genome shotgun (WGS) entry which is preliminary data.</text>
</comment>
<accession>C0CV50</accession>
<sequence length="364" mass="38257">MKKNWLALILAGAMACSMTACGGSSGTPATAGGGDTASKGESAAAADQGDQAAGEGIEKPSSPLRYSLGTSSSGGNFYLVGGGIATILNNSLPDYFVITSEETGGSTANLTMIQNGEMEVGIAMTSSLAEAKEGTAEWTGGPMDKVRGMVALYPSYMTMYALSSSGIKNISDFNGKIVGLGSKGAAMDSVLRAAFDKMGVKPASIYNDGHGATASAVADGQVDAAVLFSFPPFAAISELEATQELNFIGLTPEEQKQLTDMYPFYTAATMPAGSYKGATEDVPTVTEWNMLVCSSEVPEDYIYLMTKTLLENNPQLMEIHKSLEYCTAENILNYNVPLHAGTVRYLQEVGIEVPDELIPPEYHK</sequence>
<keyword evidence="2" id="KW-0732">Signal</keyword>
<dbReference type="Proteomes" id="UP000004756">
    <property type="component" value="Unassembled WGS sequence"/>
</dbReference>
<evidence type="ECO:0000313" key="3">
    <source>
        <dbReference type="EMBL" id="EEG57033.1"/>
    </source>
</evidence>